<dbReference type="PROSITE" id="PS50893">
    <property type="entry name" value="ABC_TRANSPORTER_2"/>
    <property type="match status" value="1"/>
</dbReference>
<dbReference type="PANTHER" id="PTHR43553">
    <property type="entry name" value="HEAVY METAL TRANSPORTER"/>
    <property type="match status" value="1"/>
</dbReference>
<dbReference type="GO" id="GO:0016887">
    <property type="term" value="F:ATP hydrolysis activity"/>
    <property type="evidence" value="ECO:0007669"/>
    <property type="project" value="InterPro"/>
</dbReference>
<keyword evidence="2" id="KW-0813">Transport</keyword>
<evidence type="ECO:0000313" key="12">
    <source>
        <dbReference type="EMBL" id="MYM84898.1"/>
    </source>
</evidence>
<feature type="transmembrane region" description="Helical" evidence="9">
    <location>
        <begin position="167"/>
        <end position="187"/>
    </location>
</feature>
<dbReference type="SMART" id="SM00382">
    <property type="entry name" value="AAA"/>
    <property type="match status" value="1"/>
</dbReference>
<feature type="domain" description="ABC transporter" evidence="10">
    <location>
        <begin position="341"/>
        <end position="558"/>
    </location>
</feature>
<evidence type="ECO:0000256" key="6">
    <source>
        <dbReference type="ARBA" id="ARBA00022840"/>
    </source>
</evidence>
<keyword evidence="5" id="KW-0547">Nucleotide-binding</keyword>
<dbReference type="GO" id="GO:1904680">
    <property type="term" value="F:peptide transmembrane transporter activity"/>
    <property type="evidence" value="ECO:0007669"/>
    <property type="project" value="InterPro"/>
</dbReference>
<evidence type="ECO:0000256" key="4">
    <source>
        <dbReference type="ARBA" id="ARBA00022692"/>
    </source>
</evidence>
<dbReference type="InterPro" id="IPR027417">
    <property type="entry name" value="P-loop_NTPase"/>
</dbReference>
<organism evidence="12 13">
    <name type="scientific">Duganella lactea</name>
    <dbReference type="NCBI Taxonomy" id="2692173"/>
    <lineage>
        <taxon>Bacteria</taxon>
        <taxon>Pseudomonadati</taxon>
        <taxon>Pseudomonadota</taxon>
        <taxon>Betaproteobacteria</taxon>
        <taxon>Burkholderiales</taxon>
        <taxon>Oxalobacteraceae</taxon>
        <taxon>Telluria group</taxon>
        <taxon>Duganella</taxon>
    </lineage>
</organism>
<dbReference type="SUPFAM" id="SSF90123">
    <property type="entry name" value="ABC transporter transmembrane region"/>
    <property type="match status" value="1"/>
</dbReference>
<evidence type="ECO:0000313" key="13">
    <source>
        <dbReference type="Proteomes" id="UP000474565"/>
    </source>
</evidence>
<sequence length="558" mass="61319">MKMLMEFGRHAPNRVFAAILLGACTGIAYALLIPLIVGAVAVNPSAPQAAVDDILVWGTLEIAKPGFAAAFFALCMVVVFGRALSRILLAQAAGAMTVTLRSQLSHKITQAPVALIERLGPAHLTAVLTEDVRRVVIGGQLLPDMLTNGLTLMSTLGFLYYLNAAVFFFVLKAIVFGIATYQVPLYLGRRLFQRSRQNYDELHEAIRALLFGLKELKLDAIKRRNFFERVLAPRELALVRADNRAHAVIAASLSYGDMISFLVVGTTAFIFVNYHALQPGELISIIMVLLYLAGPVAVLLNTLSPILMAASSLANIERITSGVVEEVACHRSAAAPDWQRLQLRQIAYRHAGDGFAVGPVDMEIAKGEITFIVGGNGSGKSTLAKIISLHYLPTSGGLYFDTAAVNDHTREQFRQQISTIYTDYFLFDRLLRDADPVVLARAADLLQELGLDGKVTLYDGRFSTTALSDGQRKRLALLVALLDDKQLYIFDEWAADQDPVFKDVFYRRILPAMRLQGKAVVLISHDDRYFDLADVLYVLRDGIVAETVRTATPAYRTA</sequence>
<evidence type="ECO:0000259" key="10">
    <source>
        <dbReference type="PROSITE" id="PS50893"/>
    </source>
</evidence>
<dbReference type="InterPro" id="IPR003593">
    <property type="entry name" value="AAA+_ATPase"/>
</dbReference>
<accession>A0A6L8MS83</accession>
<keyword evidence="8 9" id="KW-0472">Membrane</keyword>
<evidence type="ECO:0000256" key="2">
    <source>
        <dbReference type="ARBA" id="ARBA00022448"/>
    </source>
</evidence>
<dbReference type="InterPro" id="IPR036640">
    <property type="entry name" value="ABC1_TM_sf"/>
</dbReference>
<reference evidence="12 13" key="1">
    <citation type="submission" date="2019-12" db="EMBL/GenBank/DDBJ databases">
        <title>Novel species isolated from a subtropical stream in China.</title>
        <authorList>
            <person name="Lu H."/>
        </authorList>
    </citation>
    <scope>NUCLEOTIDE SEQUENCE [LARGE SCALE GENOMIC DNA]</scope>
    <source>
        <strain evidence="12 13">FT50W</strain>
    </source>
</reference>
<feature type="transmembrane region" description="Helical" evidence="9">
    <location>
        <begin position="62"/>
        <end position="81"/>
    </location>
</feature>
<feature type="transmembrane region" description="Helical" evidence="9">
    <location>
        <begin position="282"/>
        <end position="303"/>
    </location>
</feature>
<dbReference type="SUPFAM" id="SSF52540">
    <property type="entry name" value="P-loop containing nucleoside triphosphate hydrolases"/>
    <property type="match status" value="1"/>
</dbReference>
<feature type="domain" description="ABC transmembrane type-1" evidence="11">
    <location>
        <begin position="15"/>
        <end position="308"/>
    </location>
</feature>
<dbReference type="InterPro" id="IPR050095">
    <property type="entry name" value="ECF_ABC_transporter_ATP-bd"/>
</dbReference>
<keyword evidence="7 9" id="KW-1133">Transmembrane helix</keyword>
<dbReference type="InterPro" id="IPR011527">
    <property type="entry name" value="ABC1_TM_dom"/>
</dbReference>
<gene>
    <name evidence="12" type="ORF">GTP44_23490</name>
</gene>
<evidence type="ECO:0000256" key="9">
    <source>
        <dbReference type="SAM" id="Phobius"/>
    </source>
</evidence>
<dbReference type="AlphaFoldDB" id="A0A6L8MS83"/>
<proteinExistence type="predicted"/>
<keyword evidence="4 9" id="KW-0812">Transmembrane</keyword>
<comment type="caution">
    <text evidence="12">The sequence shown here is derived from an EMBL/GenBank/DDBJ whole genome shotgun (WGS) entry which is preliminary data.</text>
</comment>
<dbReference type="Proteomes" id="UP000474565">
    <property type="component" value="Unassembled WGS sequence"/>
</dbReference>
<evidence type="ECO:0000256" key="1">
    <source>
        <dbReference type="ARBA" id="ARBA00004651"/>
    </source>
</evidence>
<evidence type="ECO:0000256" key="3">
    <source>
        <dbReference type="ARBA" id="ARBA00022475"/>
    </source>
</evidence>
<dbReference type="GO" id="GO:0015833">
    <property type="term" value="P:peptide transport"/>
    <property type="evidence" value="ECO:0007669"/>
    <property type="project" value="InterPro"/>
</dbReference>
<dbReference type="NCBIfam" id="TIGR01194">
    <property type="entry name" value="cyc_pep_trnsptr"/>
    <property type="match status" value="1"/>
</dbReference>
<dbReference type="PANTHER" id="PTHR43553:SF11">
    <property type="entry name" value="ABC TRANSPORTER ATP-BINDING_PERMEASE PROTEIN YOJI"/>
    <property type="match status" value="1"/>
</dbReference>
<evidence type="ECO:0000256" key="7">
    <source>
        <dbReference type="ARBA" id="ARBA00022989"/>
    </source>
</evidence>
<protein>
    <submittedName>
        <fullName evidence="12">Cyclic peptide export ABC transporter</fullName>
    </submittedName>
</protein>
<keyword evidence="3" id="KW-1003">Cell membrane</keyword>
<dbReference type="InterPro" id="IPR005898">
    <property type="entry name" value="Cyc_pep_transpt_SyrD/YojI"/>
</dbReference>
<dbReference type="PROSITE" id="PS50929">
    <property type="entry name" value="ABC_TM1F"/>
    <property type="match status" value="1"/>
</dbReference>
<name>A0A6L8MS83_9BURK</name>
<keyword evidence="6" id="KW-0067">ATP-binding</keyword>
<dbReference type="RefSeq" id="WP_161021309.1">
    <property type="nucleotide sequence ID" value="NZ_WWCP01000042.1"/>
</dbReference>
<dbReference type="Gene3D" id="1.20.1560.10">
    <property type="entry name" value="ABC transporter type 1, transmembrane domain"/>
    <property type="match status" value="1"/>
</dbReference>
<dbReference type="GO" id="GO:0140359">
    <property type="term" value="F:ABC-type transporter activity"/>
    <property type="evidence" value="ECO:0007669"/>
    <property type="project" value="InterPro"/>
</dbReference>
<evidence type="ECO:0000256" key="8">
    <source>
        <dbReference type="ARBA" id="ARBA00023136"/>
    </source>
</evidence>
<dbReference type="GO" id="GO:0005524">
    <property type="term" value="F:ATP binding"/>
    <property type="evidence" value="ECO:0007669"/>
    <property type="project" value="UniProtKB-KW"/>
</dbReference>
<feature type="transmembrane region" description="Helical" evidence="9">
    <location>
        <begin position="258"/>
        <end position="276"/>
    </location>
</feature>
<dbReference type="GO" id="GO:0043190">
    <property type="term" value="C:ATP-binding cassette (ABC) transporter complex"/>
    <property type="evidence" value="ECO:0007669"/>
    <property type="project" value="TreeGrafter"/>
</dbReference>
<evidence type="ECO:0000256" key="5">
    <source>
        <dbReference type="ARBA" id="ARBA00022741"/>
    </source>
</evidence>
<dbReference type="InterPro" id="IPR003439">
    <property type="entry name" value="ABC_transporter-like_ATP-bd"/>
</dbReference>
<dbReference type="EMBL" id="WWCP01000042">
    <property type="protein sequence ID" value="MYM84898.1"/>
    <property type="molecule type" value="Genomic_DNA"/>
</dbReference>
<dbReference type="Gene3D" id="3.40.50.300">
    <property type="entry name" value="P-loop containing nucleotide triphosphate hydrolases"/>
    <property type="match status" value="1"/>
</dbReference>
<comment type="subcellular location">
    <subcellularLocation>
        <location evidence="1">Cell membrane</location>
        <topology evidence="1">Multi-pass membrane protein</topology>
    </subcellularLocation>
</comment>
<dbReference type="Pfam" id="PF00005">
    <property type="entry name" value="ABC_tran"/>
    <property type="match status" value="1"/>
</dbReference>
<evidence type="ECO:0000259" key="11">
    <source>
        <dbReference type="PROSITE" id="PS50929"/>
    </source>
</evidence>